<organism evidence="2 3">
    <name type="scientific">Kutzneria buriramensis</name>
    <dbReference type="NCBI Taxonomy" id="1045776"/>
    <lineage>
        <taxon>Bacteria</taxon>
        <taxon>Bacillati</taxon>
        <taxon>Actinomycetota</taxon>
        <taxon>Actinomycetes</taxon>
        <taxon>Pseudonocardiales</taxon>
        <taxon>Pseudonocardiaceae</taxon>
        <taxon>Kutzneria</taxon>
    </lineage>
</organism>
<sequence length="43" mass="4956">MAIKFLYALRRDVILDMMLLEIGAGVTVLFLYALRRDVILDLT</sequence>
<protein>
    <submittedName>
        <fullName evidence="2">Uncharacterized protein</fullName>
    </submittedName>
</protein>
<proteinExistence type="predicted"/>
<keyword evidence="1" id="KW-1133">Transmembrane helix</keyword>
<comment type="caution">
    <text evidence="2">The sequence shown here is derived from an EMBL/GenBank/DDBJ whole genome shotgun (WGS) entry which is preliminary data.</text>
</comment>
<keyword evidence="1" id="KW-0472">Membrane</keyword>
<accession>A0A3E0HLI2</accession>
<name>A0A3E0HLI2_9PSEU</name>
<dbReference type="AlphaFoldDB" id="A0A3E0HLI2"/>
<evidence type="ECO:0000313" key="2">
    <source>
        <dbReference type="EMBL" id="REH47333.1"/>
    </source>
</evidence>
<dbReference type="Proteomes" id="UP000256269">
    <property type="component" value="Unassembled WGS sequence"/>
</dbReference>
<evidence type="ECO:0000256" key="1">
    <source>
        <dbReference type="SAM" id="Phobius"/>
    </source>
</evidence>
<keyword evidence="3" id="KW-1185">Reference proteome</keyword>
<gene>
    <name evidence="2" type="ORF">BCF44_106498</name>
</gene>
<dbReference type="RefSeq" id="WP_281283127.1">
    <property type="nucleotide sequence ID" value="NZ_CP144375.1"/>
</dbReference>
<feature type="transmembrane region" description="Helical" evidence="1">
    <location>
        <begin position="12"/>
        <end position="34"/>
    </location>
</feature>
<keyword evidence="1" id="KW-0812">Transmembrane</keyword>
<dbReference type="EMBL" id="QUNO01000006">
    <property type="protein sequence ID" value="REH47333.1"/>
    <property type="molecule type" value="Genomic_DNA"/>
</dbReference>
<evidence type="ECO:0000313" key="3">
    <source>
        <dbReference type="Proteomes" id="UP000256269"/>
    </source>
</evidence>
<reference evidence="2 3" key="1">
    <citation type="submission" date="2018-08" db="EMBL/GenBank/DDBJ databases">
        <title>Genomic Encyclopedia of Archaeal and Bacterial Type Strains, Phase II (KMG-II): from individual species to whole genera.</title>
        <authorList>
            <person name="Goeker M."/>
        </authorList>
    </citation>
    <scope>NUCLEOTIDE SEQUENCE [LARGE SCALE GENOMIC DNA]</scope>
    <source>
        <strain evidence="2 3">DSM 45791</strain>
    </source>
</reference>